<name>A0AB39SD71_9ACTN</name>
<dbReference type="InterPro" id="IPR023393">
    <property type="entry name" value="START-like_dom_sf"/>
</dbReference>
<dbReference type="Pfam" id="PF10604">
    <property type="entry name" value="Polyketide_cyc2"/>
    <property type="match status" value="1"/>
</dbReference>
<organism evidence="1">
    <name type="scientific">Streptomyces sp. R35</name>
    <dbReference type="NCBI Taxonomy" id="3238630"/>
    <lineage>
        <taxon>Bacteria</taxon>
        <taxon>Bacillati</taxon>
        <taxon>Actinomycetota</taxon>
        <taxon>Actinomycetes</taxon>
        <taxon>Kitasatosporales</taxon>
        <taxon>Streptomycetaceae</taxon>
        <taxon>Streptomyces</taxon>
    </lineage>
</organism>
<protein>
    <submittedName>
        <fullName evidence="1">SRPBCC family protein</fullName>
    </submittedName>
</protein>
<gene>
    <name evidence="1" type="ORF">AB5J50_32115</name>
</gene>
<accession>A0AB39SD71</accession>
<dbReference type="CDD" id="cd07812">
    <property type="entry name" value="SRPBCC"/>
    <property type="match status" value="1"/>
</dbReference>
<dbReference type="Gene3D" id="3.30.530.20">
    <property type="match status" value="1"/>
</dbReference>
<evidence type="ECO:0000313" key="1">
    <source>
        <dbReference type="EMBL" id="XDQ65101.1"/>
    </source>
</evidence>
<dbReference type="AlphaFoldDB" id="A0AB39SD71"/>
<dbReference type="SUPFAM" id="SSF55961">
    <property type="entry name" value="Bet v1-like"/>
    <property type="match status" value="1"/>
</dbReference>
<dbReference type="InterPro" id="IPR019587">
    <property type="entry name" value="Polyketide_cyclase/dehydratase"/>
</dbReference>
<sequence length="175" mass="18820">MPSQNPSTHQDVQFCLEGIGVARPGWKTLVVAATADTPADPHDVWALWSDLGNWPSWSPLHQATEWTGPPGFAAGATFDQTLRLGFPAGTTTDHVTVDIAESAHRASWSGDANGVRSCHLWTFTARAGGGTRIGNTEVFDGTVIGLTKPMLASRWRRQFQQAVDALASMAAPVRR</sequence>
<dbReference type="EMBL" id="CP163440">
    <property type="protein sequence ID" value="XDQ65101.1"/>
    <property type="molecule type" value="Genomic_DNA"/>
</dbReference>
<proteinExistence type="predicted"/>
<reference evidence="1" key="1">
    <citation type="submission" date="2024-07" db="EMBL/GenBank/DDBJ databases">
        <authorList>
            <person name="Yu S.T."/>
        </authorList>
    </citation>
    <scope>NUCLEOTIDE SEQUENCE</scope>
    <source>
        <strain evidence="1">R35</strain>
    </source>
</reference>
<dbReference type="RefSeq" id="WP_369261677.1">
    <property type="nucleotide sequence ID" value="NZ_CP163440.1"/>
</dbReference>